<protein>
    <submittedName>
        <fullName evidence="3">Uncharacterized protein</fullName>
    </submittedName>
</protein>
<feature type="region of interest" description="Disordered" evidence="1">
    <location>
        <begin position="24"/>
        <end position="45"/>
    </location>
</feature>
<sequence>MNRIVHWMGMGALLVALAGCNHPSATETTSANTSPEAKLQKPAATADENTWGSYLAEQGKLHGKDVGMHPYIYVIPAGESIAANDRRENEIDSVVHSIGPILMPGGMLILGGADGKQTTAFIADLAKQVKADSLKGIVVLVVSERSEEATVKESLKASGAAVRFVAM</sequence>
<feature type="chain" id="PRO_5045846868" evidence="2">
    <location>
        <begin position="19"/>
        <end position="167"/>
    </location>
</feature>
<feature type="signal peptide" evidence="2">
    <location>
        <begin position="1"/>
        <end position="18"/>
    </location>
</feature>
<keyword evidence="2" id="KW-0732">Signal</keyword>
<dbReference type="PROSITE" id="PS51257">
    <property type="entry name" value="PROKAR_LIPOPROTEIN"/>
    <property type="match status" value="1"/>
</dbReference>
<gene>
    <name evidence="3" type="ORF">ABIC75_003631</name>
</gene>
<keyword evidence="4" id="KW-1185">Reference proteome</keyword>
<proteinExistence type="predicted"/>
<comment type="caution">
    <text evidence="3">The sequence shown here is derived from an EMBL/GenBank/DDBJ whole genome shotgun (WGS) entry which is preliminary data.</text>
</comment>
<evidence type="ECO:0000313" key="4">
    <source>
        <dbReference type="Proteomes" id="UP001549184"/>
    </source>
</evidence>
<name>A0ABV2JYJ9_9GAMM</name>
<evidence type="ECO:0000256" key="1">
    <source>
        <dbReference type="SAM" id="MobiDB-lite"/>
    </source>
</evidence>
<dbReference type="EMBL" id="JBEPMU010000005">
    <property type="protein sequence ID" value="MET3653894.1"/>
    <property type="molecule type" value="Genomic_DNA"/>
</dbReference>
<evidence type="ECO:0000313" key="3">
    <source>
        <dbReference type="EMBL" id="MET3653894.1"/>
    </source>
</evidence>
<reference evidence="3 4" key="1">
    <citation type="submission" date="2024-06" db="EMBL/GenBank/DDBJ databases">
        <title>Sorghum-associated microbial communities from plants grown in Nebraska, USA.</title>
        <authorList>
            <person name="Schachtman D."/>
        </authorList>
    </citation>
    <scope>NUCLEOTIDE SEQUENCE [LARGE SCALE GENOMIC DNA]</scope>
    <source>
        <strain evidence="3 4">1073</strain>
    </source>
</reference>
<accession>A0ABV2JYJ9</accession>
<organism evidence="3 4">
    <name type="scientific">Dyella japonica</name>
    <dbReference type="NCBI Taxonomy" id="231455"/>
    <lineage>
        <taxon>Bacteria</taxon>
        <taxon>Pseudomonadati</taxon>
        <taxon>Pseudomonadota</taxon>
        <taxon>Gammaproteobacteria</taxon>
        <taxon>Lysobacterales</taxon>
        <taxon>Rhodanobacteraceae</taxon>
        <taxon>Dyella</taxon>
    </lineage>
</organism>
<feature type="compositionally biased region" description="Polar residues" evidence="1">
    <location>
        <begin position="24"/>
        <end position="35"/>
    </location>
</feature>
<evidence type="ECO:0000256" key="2">
    <source>
        <dbReference type="SAM" id="SignalP"/>
    </source>
</evidence>
<dbReference type="RefSeq" id="WP_354015265.1">
    <property type="nucleotide sequence ID" value="NZ_JBEPMU010000005.1"/>
</dbReference>
<dbReference type="Proteomes" id="UP001549184">
    <property type="component" value="Unassembled WGS sequence"/>
</dbReference>